<dbReference type="EMBL" id="MU155180">
    <property type="protein sequence ID" value="KAF9481312.1"/>
    <property type="molecule type" value="Genomic_DNA"/>
</dbReference>
<comment type="caution">
    <text evidence="2">The sequence shown here is derived from an EMBL/GenBank/DDBJ whole genome shotgun (WGS) entry which is preliminary data.</text>
</comment>
<proteinExistence type="predicted"/>
<keyword evidence="3" id="KW-1185">Reference proteome</keyword>
<reference evidence="2" key="1">
    <citation type="submission" date="2020-11" db="EMBL/GenBank/DDBJ databases">
        <authorList>
            <consortium name="DOE Joint Genome Institute"/>
            <person name="Ahrendt S."/>
            <person name="Riley R."/>
            <person name="Andreopoulos W."/>
            <person name="Labutti K."/>
            <person name="Pangilinan J."/>
            <person name="Ruiz-Duenas F.J."/>
            <person name="Barrasa J.M."/>
            <person name="Sanchez-Garcia M."/>
            <person name="Camarero S."/>
            <person name="Miyauchi S."/>
            <person name="Serrano A."/>
            <person name="Linde D."/>
            <person name="Babiker R."/>
            <person name="Drula E."/>
            <person name="Ayuso-Fernandez I."/>
            <person name="Pacheco R."/>
            <person name="Padilla G."/>
            <person name="Ferreira P."/>
            <person name="Barriuso J."/>
            <person name="Kellner H."/>
            <person name="Castanera R."/>
            <person name="Alfaro M."/>
            <person name="Ramirez L."/>
            <person name="Pisabarro A.G."/>
            <person name="Kuo A."/>
            <person name="Tritt A."/>
            <person name="Lipzen A."/>
            <person name="He G."/>
            <person name="Yan M."/>
            <person name="Ng V."/>
            <person name="Cullen D."/>
            <person name="Martin F."/>
            <person name="Rosso M.-N."/>
            <person name="Henrissat B."/>
            <person name="Hibbett D."/>
            <person name="Martinez A.T."/>
            <person name="Grigoriev I.V."/>
        </authorList>
    </citation>
    <scope>NUCLEOTIDE SEQUENCE</scope>
    <source>
        <strain evidence="2">CIRM-BRFM 674</strain>
    </source>
</reference>
<accession>A0A9P6CW01</accession>
<dbReference type="Proteomes" id="UP000807469">
    <property type="component" value="Unassembled WGS sequence"/>
</dbReference>
<evidence type="ECO:0000256" key="1">
    <source>
        <dbReference type="SAM" id="MobiDB-lite"/>
    </source>
</evidence>
<gene>
    <name evidence="2" type="ORF">BDN70DRAFT_991994</name>
</gene>
<feature type="region of interest" description="Disordered" evidence="1">
    <location>
        <begin position="1"/>
        <end position="35"/>
    </location>
</feature>
<evidence type="ECO:0000313" key="3">
    <source>
        <dbReference type="Proteomes" id="UP000807469"/>
    </source>
</evidence>
<evidence type="ECO:0000313" key="2">
    <source>
        <dbReference type="EMBL" id="KAF9481312.1"/>
    </source>
</evidence>
<sequence>MTSQQRPDVSIPPLRNTKPSEQLRQNLEQNPPDKGLDVEDIVESLHYPPSKTVNPTDPLADLAYGQLRRYVFQNDAVDIITKIPPLYLYLSGQRYLLLLKLYGCYVMRQDIFSDPVEKGLVTMRFAIGSRRELAGESISFSGKGVFGPLLPDILGGGSEWIEAMKGPEDISIDATTEKHFIEIVWPLYDTQGFALPQKVYSRVDLAKAAASCLQKFIDEIAPAKAAADDIFHLNAQAVKNFDSSKLRILFLTRYPGNRWVPHFGFDVDLDAKSRATIRR</sequence>
<feature type="compositionally biased region" description="Polar residues" evidence="1">
    <location>
        <begin position="17"/>
        <end position="29"/>
    </location>
</feature>
<organism evidence="2 3">
    <name type="scientific">Pholiota conissans</name>
    <dbReference type="NCBI Taxonomy" id="109636"/>
    <lineage>
        <taxon>Eukaryota</taxon>
        <taxon>Fungi</taxon>
        <taxon>Dikarya</taxon>
        <taxon>Basidiomycota</taxon>
        <taxon>Agaricomycotina</taxon>
        <taxon>Agaricomycetes</taxon>
        <taxon>Agaricomycetidae</taxon>
        <taxon>Agaricales</taxon>
        <taxon>Agaricineae</taxon>
        <taxon>Strophariaceae</taxon>
        <taxon>Pholiota</taxon>
    </lineage>
</organism>
<dbReference type="AlphaFoldDB" id="A0A9P6CW01"/>
<protein>
    <submittedName>
        <fullName evidence="2">Uncharacterized protein</fullName>
    </submittedName>
</protein>
<name>A0A9P6CW01_9AGAR</name>